<dbReference type="AlphaFoldDB" id="A0A9X4M2U8"/>
<dbReference type="CDD" id="cd09996">
    <property type="entry name" value="HDAC_classII_1"/>
    <property type="match status" value="1"/>
</dbReference>
<evidence type="ECO:0000313" key="4">
    <source>
        <dbReference type="Proteomes" id="UP001152755"/>
    </source>
</evidence>
<evidence type="ECO:0000313" key="3">
    <source>
        <dbReference type="EMBL" id="MDG3017023.1"/>
    </source>
</evidence>
<dbReference type="SUPFAM" id="SSF52768">
    <property type="entry name" value="Arginase/deacetylase"/>
    <property type="match status" value="1"/>
</dbReference>
<comment type="caution">
    <text evidence="3">The sequence shown here is derived from an EMBL/GenBank/DDBJ whole genome shotgun (WGS) entry which is preliminary data.</text>
</comment>
<dbReference type="PANTHER" id="PTHR10625">
    <property type="entry name" value="HISTONE DEACETYLASE HDAC1-RELATED"/>
    <property type="match status" value="1"/>
</dbReference>
<sequence length="343" mass="36481">MQPPAGSGLAESPESKRRLKNLIDVSGLPEHLDYRTAPMVTEEDLRRIHTAEYLDHFQAVSDAGGGSLGDHAPCGPGSYEIAKLSAGLVQAGVEAVLTGDIDRAYVLNRPPGHHALPDASMGFCFLANIAIAVESALTKGLAKKIAVVDWDVHHGNGTQSIFYDRSDVLTISIHQEGCFPPGYSGAGDRGEGAGLGYNVNVPLQPGGGHNEYLYAMQRIVLPVLEGYGADLIIVASGLDANTVDPLARMQAHSETFREMTRMMLGVGGGRLVLVHEGGYSEAYVPFCGLPILEELTGVRTEVVDGELDFFRLQQPGERFQEFQRGLIDGMATALGLDAAAVAG</sequence>
<dbReference type="Gene3D" id="3.40.800.20">
    <property type="entry name" value="Histone deacetylase domain"/>
    <property type="match status" value="1"/>
</dbReference>
<feature type="domain" description="Histone deacetylase" evidence="2">
    <location>
        <begin position="13"/>
        <end position="284"/>
    </location>
</feature>
<organism evidence="3 4">
    <name type="scientific">Speluncibacter jeojiensis</name>
    <dbReference type="NCBI Taxonomy" id="2710754"/>
    <lineage>
        <taxon>Bacteria</taxon>
        <taxon>Bacillati</taxon>
        <taxon>Actinomycetota</taxon>
        <taxon>Actinomycetes</taxon>
        <taxon>Mycobacteriales</taxon>
        <taxon>Speluncibacteraceae</taxon>
        <taxon>Speluncibacter</taxon>
    </lineage>
</organism>
<dbReference type="Pfam" id="PF00850">
    <property type="entry name" value="Hist_deacetyl"/>
    <property type="match status" value="1"/>
</dbReference>
<dbReference type="RefSeq" id="WP_332520786.1">
    <property type="nucleotide sequence ID" value="NZ_JANRHA010000021.1"/>
</dbReference>
<dbReference type="InterPro" id="IPR000286">
    <property type="entry name" value="HDACs"/>
</dbReference>
<reference evidence="3" key="1">
    <citation type="submission" date="2022-08" db="EMBL/GenBank/DDBJ databases">
        <title>Genome analysis of Corynebacteriales strain.</title>
        <authorList>
            <person name="Lee S.D."/>
        </authorList>
    </citation>
    <scope>NUCLEOTIDE SEQUENCE</scope>
    <source>
        <strain evidence="3">D3-21</strain>
    </source>
</reference>
<evidence type="ECO:0000256" key="1">
    <source>
        <dbReference type="ARBA" id="ARBA00005947"/>
    </source>
</evidence>
<keyword evidence="4" id="KW-1185">Reference proteome</keyword>
<proteinExistence type="inferred from homology"/>
<dbReference type="InterPro" id="IPR023801">
    <property type="entry name" value="His_deacetylse_dom"/>
</dbReference>
<evidence type="ECO:0000259" key="2">
    <source>
        <dbReference type="Pfam" id="PF00850"/>
    </source>
</evidence>
<dbReference type="InterPro" id="IPR023696">
    <property type="entry name" value="Ureohydrolase_dom_sf"/>
</dbReference>
<dbReference type="Proteomes" id="UP001152755">
    <property type="component" value="Unassembled WGS sequence"/>
</dbReference>
<dbReference type="EMBL" id="JANRHA010000021">
    <property type="protein sequence ID" value="MDG3017023.1"/>
    <property type="molecule type" value="Genomic_DNA"/>
</dbReference>
<name>A0A9X4M2U8_9ACTN</name>
<gene>
    <name evidence="3" type="ORF">NVS88_20930</name>
</gene>
<comment type="similarity">
    <text evidence="1">Belongs to the histone deacetylase family.</text>
</comment>
<dbReference type="PRINTS" id="PR01270">
    <property type="entry name" value="HDASUPER"/>
</dbReference>
<dbReference type="GO" id="GO:0040029">
    <property type="term" value="P:epigenetic regulation of gene expression"/>
    <property type="evidence" value="ECO:0007669"/>
    <property type="project" value="TreeGrafter"/>
</dbReference>
<accession>A0A9X4M2U8</accession>
<dbReference type="PANTHER" id="PTHR10625:SF10">
    <property type="entry name" value="HISTONE DEACETYLASE HDAC1"/>
    <property type="match status" value="1"/>
</dbReference>
<dbReference type="GO" id="GO:0004407">
    <property type="term" value="F:histone deacetylase activity"/>
    <property type="evidence" value="ECO:0007669"/>
    <property type="project" value="TreeGrafter"/>
</dbReference>
<dbReference type="InterPro" id="IPR037138">
    <property type="entry name" value="His_deacetylse_dom_sf"/>
</dbReference>
<protein>
    <submittedName>
        <fullName evidence="3">Class II histone deacetylase</fullName>
    </submittedName>
</protein>